<dbReference type="InterPro" id="IPR001544">
    <property type="entry name" value="Aminotrans_IV"/>
</dbReference>
<dbReference type="Gene3D" id="3.20.10.10">
    <property type="entry name" value="D-amino Acid Aminotransferase, subunit A, domain 2"/>
    <property type="match status" value="1"/>
</dbReference>
<name>A0A0D8J9P8_9BACT</name>
<reference evidence="1 2" key="1">
    <citation type="submission" date="2014-09" db="EMBL/GenBank/DDBJ databases">
        <title>Draft Genome Sequence of Draconibacterium sp. JN14CK-3.</title>
        <authorList>
            <person name="Dong C."/>
            <person name="Lai Q."/>
            <person name="Shao Z."/>
        </authorList>
    </citation>
    <scope>NUCLEOTIDE SEQUENCE [LARGE SCALE GENOMIC DNA]</scope>
    <source>
        <strain evidence="1 2">JN14CK-3</strain>
    </source>
</reference>
<dbReference type="InterPro" id="IPR043132">
    <property type="entry name" value="BCAT-like_C"/>
</dbReference>
<dbReference type="EMBL" id="JRHC01000003">
    <property type="protein sequence ID" value="KJF43469.1"/>
    <property type="molecule type" value="Genomic_DNA"/>
</dbReference>
<evidence type="ECO:0008006" key="3">
    <source>
        <dbReference type="Google" id="ProtNLM"/>
    </source>
</evidence>
<dbReference type="SUPFAM" id="SSF56752">
    <property type="entry name" value="D-aminoacid aminotransferase-like PLP-dependent enzymes"/>
    <property type="match status" value="1"/>
</dbReference>
<keyword evidence="2" id="KW-1185">Reference proteome</keyword>
<dbReference type="AlphaFoldDB" id="A0A0D8J9P8"/>
<dbReference type="GO" id="GO:0003824">
    <property type="term" value="F:catalytic activity"/>
    <property type="evidence" value="ECO:0007669"/>
    <property type="project" value="InterPro"/>
</dbReference>
<dbReference type="STRING" id="1544798.LH29_14705"/>
<gene>
    <name evidence="1" type="ORF">LH29_14705</name>
</gene>
<comment type="caution">
    <text evidence="1">The sequence shown here is derived from an EMBL/GenBank/DDBJ whole genome shotgun (WGS) entry which is preliminary data.</text>
</comment>
<proteinExistence type="predicted"/>
<accession>A0A0D8J9P8</accession>
<dbReference type="RefSeq" id="WP_045030823.1">
    <property type="nucleotide sequence ID" value="NZ_JRHC01000003.1"/>
</dbReference>
<dbReference type="OrthoDB" id="1148709at2"/>
<dbReference type="Gene3D" id="3.30.470.10">
    <property type="match status" value="1"/>
</dbReference>
<dbReference type="InterPro" id="IPR043131">
    <property type="entry name" value="BCAT-like_N"/>
</dbReference>
<dbReference type="Proteomes" id="UP000032544">
    <property type="component" value="Unassembled WGS sequence"/>
</dbReference>
<sequence>MQLLETIKCKDGKLYNLEYHQARFDVARMKFFPDAPKLKLEELIEIPESCTVGLFRCRVVYAEQVEKIEFLPHQYRSFNSIRLIEDNSIEYRCKYTDRQQLQDLYEQRGNYDDILIVQNNCITDSFTANPIFFDGQKWWTPDTPLLPGTQRARLLAENKISVCRITVNDLNNYQKMGLINALQDMDDMPVLPVERIRINPITNPNG</sequence>
<evidence type="ECO:0000313" key="1">
    <source>
        <dbReference type="EMBL" id="KJF43469.1"/>
    </source>
</evidence>
<dbReference type="Pfam" id="PF01063">
    <property type="entry name" value="Aminotran_4"/>
    <property type="match status" value="1"/>
</dbReference>
<organism evidence="1 2">
    <name type="scientific">Draconibacterium sediminis</name>
    <dbReference type="NCBI Taxonomy" id="1544798"/>
    <lineage>
        <taxon>Bacteria</taxon>
        <taxon>Pseudomonadati</taxon>
        <taxon>Bacteroidota</taxon>
        <taxon>Bacteroidia</taxon>
        <taxon>Marinilabiliales</taxon>
        <taxon>Prolixibacteraceae</taxon>
        <taxon>Draconibacterium</taxon>
    </lineage>
</organism>
<dbReference type="InterPro" id="IPR036038">
    <property type="entry name" value="Aminotransferase-like"/>
</dbReference>
<evidence type="ECO:0000313" key="2">
    <source>
        <dbReference type="Proteomes" id="UP000032544"/>
    </source>
</evidence>
<protein>
    <recommendedName>
        <fullName evidence="3">4-amino-4-deoxychorismate lyase</fullName>
    </recommendedName>
</protein>